<dbReference type="OrthoDB" id="2286242at2759"/>
<dbReference type="Proteomes" id="UP000499080">
    <property type="component" value="Unassembled WGS sequence"/>
</dbReference>
<dbReference type="InterPro" id="IPR041577">
    <property type="entry name" value="RT_RNaseH_2"/>
</dbReference>
<dbReference type="PANTHER" id="PTHR37984">
    <property type="entry name" value="PROTEIN CBG26694"/>
    <property type="match status" value="1"/>
</dbReference>
<dbReference type="InterPro" id="IPR043502">
    <property type="entry name" value="DNA/RNA_pol_sf"/>
</dbReference>
<dbReference type="InterPro" id="IPR050951">
    <property type="entry name" value="Retrovirus_Pol_polyprotein"/>
</dbReference>
<evidence type="ECO:0000313" key="4">
    <source>
        <dbReference type="Proteomes" id="UP000499080"/>
    </source>
</evidence>
<sequence length="229" mass="25607">MLALFPFSLRKDKKVAEENVSTVGAIMFQVDAQLMVNSSGAAGSGNIFLVSVNRNQSSGYAKISHRNLPIPQIAVKEQLTKSPVLAFFDPRVESEIVVDASPFGLGAVLQQMGKPIAFASSTLTPAQRMSYTHIEKELLAVVYGCKKFHQTLPELQPGSSVFVQNRFRQWEPAEVLRQNEIPRSYRIRTHNGEVRTRNWIDLRPNKYSDLASFKNFTDSEEYSASDAIP</sequence>
<accession>A0A4Y2TJJ7</accession>
<organism evidence="3 4">
    <name type="scientific">Araneus ventricosus</name>
    <name type="common">Orbweaver spider</name>
    <name type="synonym">Epeira ventricosa</name>
    <dbReference type="NCBI Taxonomy" id="182803"/>
    <lineage>
        <taxon>Eukaryota</taxon>
        <taxon>Metazoa</taxon>
        <taxon>Ecdysozoa</taxon>
        <taxon>Arthropoda</taxon>
        <taxon>Chelicerata</taxon>
        <taxon>Arachnida</taxon>
        <taxon>Araneae</taxon>
        <taxon>Araneomorphae</taxon>
        <taxon>Entelegynae</taxon>
        <taxon>Araneoidea</taxon>
        <taxon>Araneidae</taxon>
        <taxon>Araneus</taxon>
    </lineage>
</organism>
<feature type="domain" description="Reverse transcriptase/retrotransposon-derived protein RNase H-like" evidence="2">
    <location>
        <begin position="74"/>
        <end position="152"/>
    </location>
</feature>
<keyword evidence="1" id="KW-0511">Multifunctional enzyme</keyword>
<keyword evidence="4" id="KW-1185">Reference proteome</keyword>
<dbReference type="PANTHER" id="PTHR37984:SF5">
    <property type="entry name" value="PROTEIN NYNRIN-LIKE"/>
    <property type="match status" value="1"/>
</dbReference>
<proteinExistence type="predicted"/>
<reference evidence="3 4" key="1">
    <citation type="journal article" date="2019" name="Sci. Rep.">
        <title>Orb-weaving spider Araneus ventricosus genome elucidates the spidroin gene catalogue.</title>
        <authorList>
            <person name="Kono N."/>
            <person name="Nakamura H."/>
            <person name="Ohtoshi R."/>
            <person name="Moran D.A.P."/>
            <person name="Shinohara A."/>
            <person name="Yoshida Y."/>
            <person name="Fujiwara M."/>
            <person name="Mori M."/>
            <person name="Tomita M."/>
            <person name="Arakawa K."/>
        </authorList>
    </citation>
    <scope>NUCLEOTIDE SEQUENCE [LARGE SCALE GENOMIC DNA]</scope>
</reference>
<evidence type="ECO:0000313" key="3">
    <source>
        <dbReference type="EMBL" id="GBO00402.1"/>
    </source>
</evidence>
<evidence type="ECO:0000259" key="2">
    <source>
        <dbReference type="Pfam" id="PF17919"/>
    </source>
</evidence>
<gene>
    <name evidence="3" type="ORF">AVEN_36725_1</name>
</gene>
<name>A0A4Y2TJJ7_ARAVE</name>
<evidence type="ECO:0000256" key="1">
    <source>
        <dbReference type="ARBA" id="ARBA00023268"/>
    </source>
</evidence>
<dbReference type="SUPFAM" id="SSF56672">
    <property type="entry name" value="DNA/RNA polymerases"/>
    <property type="match status" value="1"/>
</dbReference>
<dbReference type="Pfam" id="PF17919">
    <property type="entry name" value="RT_RNaseH_2"/>
    <property type="match status" value="1"/>
</dbReference>
<dbReference type="AlphaFoldDB" id="A0A4Y2TJJ7"/>
<comment type="caution">
    <text evidence="3">The sequence shown here is derived from an EMBL/GenBank/DDBJ whole genome shotgun (WGS) entry which is preliminary data.</text>
</comment>
<dbReference type="EMBL" id="BGPR01028935">
    <property type="protein sequence ID" value="GBO00402.1"/>
    <property type="molecule type" value="Genomic_DNA"/>
</dbReference>
<dbReference type="GO" id="GO:0003824">
    <property type="term" value="F:catalytic activity"/>
    <property type="evidence" value="ECO:0007669"/>
    <property type="project" value="UniProtKB-KW"/>
</dbReference>
<protein>
    <recommendedName>
        <fullName evidence="2">Reverse transcriptase/retrotransposon-derived protein RNase H-like domain-containing protein</fullName>
    </recommendedName>
</protein>
<dbReference type="GO" id="GO:0071897">
    <property type="term" value="P:DNA biosynthetic process"/>
    <property type="evidence" value="ECO:0007669"/>
    <property type="project" value="UniProtKB-ARBA"/>
</dbReference>